<organism evidence="2 3">
    <name type="scientific">Vitis vinifera</name>
    <name type="common">Grape</name>
    <dbReference type="NCBI Taxonomy" id="29760"/>
    <lineage>
        <taxon>Eukaryota</taxon>
        <taxon>Viridiplantae</taxon>
        <taxon>Streptophyta</taxon>
        <taxon>Embryophyta</taxon>
        <taxon>Tracheophyta</taxon>
        <taxon>Spermatophyta</taxon>
        <taxon>Magnoliopsida</taxon>
        <taxon>eudicotyledons</taxon>
        <taxon>Gunneridae</taxon>
        <taxon>Pentapetalae</taxon>
        <taxon>rosids</taxon>
        <taxon>Vitales</taxon>
        <taxon>Vitaceae</taxon>
        <taxon>Viteae</taxon>
        <taxon>Vitis</taxon>
    </lineage>
</organism>
<dbReference type="EMBL" id="CP126651">
    <property type="protein sequence ID" value="WJZ85552.1"/>
    <property type="molecule type" value="Genomic_DNA"/>
</dbReference>
<evidence type="ECO:0000256" key="1">
    <source>
        <dbReference type="SAM" id="MobiDB-lite"/>
    </source>
</evidence>
<name>A0ABY9BS73_VITVI</name>
<gene>
    <name evidence="2" type="ORF">VitviT2T_005079</name>
</gene>
<feature type="region of interest" description="Disordered" evidence="1">
    <location>
        <begin position="1"/>
        <end position="61"/>
    </location>
</feature>
<reference evidence="2 3" key="1">
    <citation type="journal article" date="2023" name="Hortic Res">
        <title>The complete reference genome for grapevine (Vitis vinifera L.) genetics and breeding.</title>
        <authorList>
            <person name="Shi X."/>
            <person name="Cao S."/>
            <person name="Wang X."/>
            <person name="Huang S."/>
            <person name="Wang Y."/>
            <person name="Liu Z."/>
            <person name="Liu W."/>
            <person name="Leng X."/>
            <person name="Peng Y."/>
            <person name="Wang N."/>
            <person name="Wang Y."/>
            <person name="Ma Z."/>
            <person name="Xu X."/>
            <person name="Zhang F."/>
            <person name="Xue H."/>
            <person name="Zhong H."/>
            <person name="Wang Y."/>
            <person name="Zhang K."/>
            <person name="Velt A."/>
            <person name="Avia K."/>
            <person name="Holtgrawe D."/>
            <person name="Grimplet J."/>
            <person name="Matus J.T."/>
            <person name="Ware D."/>
            <person name="Wu X."/>
            <person name="Wang H."/>
            <person name="Liu C."/>
            <person name="Fang Y."/>
            <person name="Rustenholz C."/>
            <person name="Cheng Z."/>
            <person name="Xiao H."/>
            <person name="Zhou Y."/>
        </authorList>
    </citation>
    <scope>NUCLEOTIDE SEQUENCE [LARGE SCALE GENOMIC DNA]</scope>
    <source>
        <strain evidence="3">cv. Pinot noir / PN40024</strain>
        <tissue evidence="2">Leaf</tissue>
    </source>
</reference>
<proteinExistence type="predicted"/>
<evidence type="ECO:0000313" key="2">
    <source>
        <dbReference type="EMBL" id="WJZ85552.1"/>
    </source>
</evidence>
<feature type="compositionally biased region" description="Low complexity" evidence="1">
    <location>
        <begin position="13"/>
        <end position="30"/>
    </location>
</feature>
<accession>A0ABY9BS73</accession>
<dbReference type="Proteomes" id="UP001227230">
    <property type="component" value="Chromosome 4"/>
</dbReference>
<evidence type="ECO:0000313" key="3">
    <source>
        <dbReference type="Proteomes" id="UP001227230"/>
    </source>
</evidence>
<sequence>MFGLGPKFKPKPKTSSSSSLLLPPRLASARSPPPRGGSGDATTSEKTPENGSRHPSSSRRVRVLRRLLNPGCAERGNRGHLVVRARDVRRSFSSNCMATVLRGMPQP</sequence>
<keyword evidence="3" id="KW-1185">Reference proteome</keyword>
<protein>
    <submittedName>
        <fullName evidence="2">Uncharacterized protein</fullName>
    </submittedName>
</protein>